<protein>
    <recommendedName>
        <fullName evidence="3">DUF1853 family protein</fullName>
    </recommendedName>
</protein>
<proteinExistence type="predicted"/>
<dbReference type="AlphaFoldDB" id="A0A0B4XNL9"/>
<dbReference type="STRING" id="391936.S7S_07380"/>
<keyword evidence="2" id="KW-1185">Reference proteome</keyword>
<dbReference type="HOGENOM" id="CLU_053324_0_0_6"/>
<dbReference type="InterPro" id="IPR015003">
    <property type="entry name" value="DUF1853"/>
</dbReference>
<dbReference type="EMBL" id="CP004387">
    <property type="protein sequence ID" value="AJD47892.1"/>
    <property type="molecule type" value="Genomic_DNA"/>
</dbReference>
<dbReference type="KEGG" id="apac:S7S_07380"/>
<evidence type="ECO:0000313" key="1">
    <source>
        <dbReference type="EMBL" id="AJD47892.1"/>
    </source>
</evidence>
<reference evidence="1 2" key="1">
    <citation type="journal article" date="2012" name="J. Bacteriol.">
        <title>Genome sequence of an alkane-degrading bacterium, Alcanivorax pacificus type strain W11-5, isolated from deep sea sediment.</title>
        <authorList>
            <person name="Lai Q."/>
            <person name="Shao Z."/>
        </authorList>
    </citation>
    <scope>NUCLEOTIDE SEQUENCE [LARGE SCALE GENOMIC DNA]</scope>
    <source>
        <strain evidence="1 2">W11-5</strain>
    </source>
</reference>
<dbReference type="Proteomes" id="UP000006764">
    <property type="component" value="Chromosome"/>
</dbReference>
<organism evidence="1 2">
    <name type="scientific">Isoalcanivorax pacificus W11-5</name>
    <dbReference type="NCBI Taxonomy" id="391936"/>
    <lineage>
        <taxon>Bacteria</taxon>
        <taxon>Pseudomonadati</taxon>
        <taxon>Pseudomonadota</taxon>
        <taxon>Gammaproteobacteria</taxon>
        <taxon>Oceanospirillales</taxon>
        <taxon>Alcanivoracaceae</taxon>
        <taxon>Isoalcanivorax</taxon>
    </lineage>
</organism>
<evidence type="ECO:0000313" key="2">
    <source>
        <dbReference type="Proteomes" id="UP000006764"/>
    </source>
</evidence>
<gene>
    <name evidence="1" type="ORF">S7S_07380</name>
</gene>
<name>A0A0B4XNL9_9GAMM</name>
<sequence>MACYWPDNIAQWRLAPALIDTAALPGVGDAGALLAPAGAPALPAADNDRRLGRLFERHVQDWITRTPALTLRAHNVAIHDGTRTLGELDLLVSHGNTLMHWEVTLKFYLGVDETFWPGPDPRDQFARRLHRLRTHQFPLLARPATGARLAALGLSTPRSQHLLSRGMLFYPHDRLLAPPAGAHPDHLRGTWWPLSAVPREGRFLPIPKSHWLDIKMLSNNSQNWLASPRLIDYVHAQDRPVMVLYESQAHAYLPGVVVSDGWLDVVSRRA</sequence>
<evidence type="ECO:0008006" key="3">
    <source>
        <dbReference type="Google" id="ProtNLM"/>
    </source>
</evidence>
<dbReference type="RefSeq" id="WP_008739217.1">
    <property type="nucleotide sequence ID" value="NZ_CP004387.1"/>
</dbReference>
<dbReference type="Pfam" id="PF08907">
    <property type="entry name" value="DUF1853"/>
    <property type="match status" value="1"/>
</dbReference>
<accession>A0A0B4XNL9</accession>